<reference evidence="2 3" key="1">
    <citation type="submission" date="2024-01" db="EMBL/GenBank/DDBJ databases">
        <title>The genomes of 5 underutilized Papilionoideae crops provide insights into root nodulation and disease resistance.</title>
        <authorList>
            <person name="Yuan L."/>
        </authorList>
    </citation>
    <scope>NUCLEOTIDE SEQUENCE [LARGE SCALE GENOMIC DNA]</scope>
    <source>
        <strain evidence="2">LY-2023</strain>
        <tissue evidence="2">Leaf</tissue>
    </source>
</reference>
<dbReference type="AlphaFoldDB" id="A0AAN9KPV9"/>
<protein>
    <recommendedName>
        <fullName evidence="4">ARM repeat superfamily protein</fullName>
    </recommendedName>
</protein>
<keyword evidence="3" id="KW-1185">Reference proteome</keyword>
<proteinExistence type="predicted"/>
<dbReference type="SUPFAM" id="SSF48371">
    <property type="entry name" value="ARM repeat"/>
    <property type="match status" value="1"/>
</dbReference>
<evidence type="ECO:0000256" key="1">
    <source>
        <dbReference type="SAM" id="MobiDB-lite"/>
    </source>
</evidence>
<dbReference type="InterPro" id="IPR011989">
    <property type="entry name" value="ARM-like"/>
</dbReference>
<dbReference type="PANTHER" id="PTHR46700:SF2">
    <property type="entry name" value="ARM REPEAT SUPERFAMILY PROTEIN"/>
    <property type="match status" value="1"/>
</dbReference>
<accession>A0AAN9KPV9</accession>
<evidence type="ECO:0000313" key="2">
    <source>
        <dbReference type="EMBL" id="KAK7319794.1"/>
    </source>
</evidence>
<sequence length="371" mass="41048">MEKHRSEKEECVMVLQRCVKKLHFGSWGEKEVAAKVIERLAEQDGKVRGLIIELGVVPVLVSMAVSDMDSRRRLGLKALIHIANGNYWNKALIVEAGILSKLPKKIVIEDESTSDYADLLASLSSIANTQFPQASLHLIQFLIDILKTCSSFDTKQSCLVALSNISAVLQNAGPLISNGVVPILLELSLMREVSEKALTTLGNLVVTLIGKKAIENSSMVPQCMIETLSWEDKPKCQELSAYILMILAHHSSSQRNKMVQARIVPTLLEVALLGSPLVQKRAMRILQWFKDESRQIKLGPHSGPQTPTTAKRSLENQGDTKEGKRLIKNLVKESLRRNLEIITKRANVAVDSSKLKSLFISTSSKSLLAKI</sequence>
<organism evidence="2 3">
    <name type="scientific">Clitoria ternatea</name>
    <name type="common">Butterfly pea</name>
    <dbReference type="NCBI Taxonomy" id="43366"/>
    <lineage>
        <taxon>Eukaryota</taxon>
        <taxon>Viridiplantae</taxon>
        <taxon>Streptophyta</taxon>
        <taxon>Embryophyta</taxon>
        <taxon>Tracheophyta</taxon>
        <taxon>Spermatophyta</taxon>
        <taxon>Magnoliopsida</taxon>
        <taxon>eudicotyledons</taxon>
        <taxon>Gunneridae</taxon>
        <taxon>Pentapetalae</taxon>
        <taxon>rosids</taxon>
        <taxon>fabids</taxon>
        <taxon>Fabales</taxon>
        <taxon>Fabaceae</taxon>
        <taxon>Papilionoideae</taxon>
        <taxon>50 kb inversion clade</taxon>
        <taxon>NPAAA clade</taxon>
        <taxon>indigoferoid/millettioid clade</taxon>
        <taxon>Phaseoleae</taxon>
        <taxon>Clitoria</taxon>
    </lineage>
</organism>
<feature type="compositionally biased region" description="Basic and acidic residues" evidence="1">
    <location>
        <begin position="312"/>
        <end position="322"/>
    </location>
</feature>
<evidence type="ECO:0008006" key="4">
    <source>
        <dbReference type="Google" id="ProtNLM"/>
    </source>
</evidence>
<dbReference type="EMBL" id="JAYKXN010000001">
    <property type="protein sequence ID" value="KAK7319794.1"/>
    <property type="molecule type" value="Genomic_DNA"/>
</dbReference>
<dbReference type="Proteomes" id="UP001359559">
    <property type="component" value="Unassembled WGS sequence"/>
</dbReference>
<feature type="region of interest" description="Disordered" evidence="1">
    <location>
        <begin position="296"/>
        <end position="322"/>
    </location>
</feature>
<dbReference type="PANTHER" id="PTHR46700">
    <property type="entry name" value="ARM REPEAT SUPERFAMILY PROTEIN"/>
    <property type="match status" value="1"/>
</dbReference>
<comment type="caution">
    <text evidence="2">The sequence shown here is derived from an EMBL/GenBank/DDBJ whole genome shotgun (WGS) entry which is preliminary data.</text>
</comment>
<gene>
    <name evidence="2" type="ORF">RJT34_04519</name>
</gene>
<evidence type="ECO:0000313" key="3">
    <source>
        <dbReference type="Proteomes" id="UP001359559"/>
    </source>
</evidence>
<dbReference type="Gene3D" id="1.25.10.10">
    <property type="entry name" value="Leucine-rich Repeat Variant"/>
    <property type="match status" value="1"/>
</dbReference>
<name>A0AAN9KPV9_CLITE</name>
<dbReference type="InterPro" id="IPR016024">
    <property type="entry name" value="ARM-type_fold"/>
</dbReference>